<dbReference type="InterPro" id="IPR036397">
    <property type="entry name" value="RNaseH_sf"/>
</dbReference>
<dbReference type="AlphaFoldDB" id="A0A815GS50"/>
<name>A0A815GS50_9BILA</name>
<keyword evidence="3" id="KW-1185">Reference proteome</keyword>
<evidence type="ECO:0000313" key="1">
    <source>
        <dbReference type="EMBL" id="CAF1343952.1"/>
    </source>
</evidence>
<accession>A0A815GS50</accession>
<gene>
    <name evidence="1" type="ORF">GPM918_LOCUS30574</name>
    <name evidence="2" type="ORF">SRO942_LOCUS31192</name>
</gene>
<organism evidence="1 3">
    <name type="scientific">Didymodactylos carnosus</name>
    <dbReference type="NCBI Taxonomy" id="1234261"/>
    <lineage>
        <taxon>Eukaryota</taxon>
        <taxon>Metazoa</taxon>
        <taxon>Spiralia</taxon>
        <taxon>Gnathifera</taxon>
        <taxon>Rotifera</taxon>
        <taxon>Eurotatoria</taxon>
        <taxon>Bdelloidea</taxon>
        <taxon>Philodinida</taxon>
        <taxon>Philodinidae</taxon>
        <taxon>Didymodactylos</taxon>
    </lineage>
</organism>
<reference evidence="1" key="1">
    <citation type="submission" date="2021-02" db="EMBL/GenBank/DDBJ databases">
        <authorList>
            <person name="Nowell W R."/>
        </authorList>
    </citation>
    <scope>NUCLEOTIDE SEQUENCE</scope>
</reference>
<dbReference type="Proteomes" id="UP000681722">
    <property type="component" value="Unassembled WGS sequence"/>
</dbReference>
<protein>
    <submittedName>
        <fullName evidence="1">Uncharacterized protein</fullName>
    </submittedName>
</protein>
<comment type="caution">
    <text evidence="1">The sequence shown here is derived from an EMBL/GenBank/DDBJ whole genome shotgun (WGS) entry which is preliminary data.</text>
</comment>
<dbReference type="Proteomes" id="UP000663829">
    <property type="component" value="Unassembled WGS sequence"/>
</dbReference>
<dbReference type="EMBL" id="CAJOBC010060402">
    <property type="protein sequence ID" value="CAF4207801.1"/>
    <property type="molecule type" value="Genomic_DNA"/>
</dbReference>
<dbReference type="EMBL" id="CAJNOQ010014549">
    <property type="protein sequence ID" value="CAF1343952.1"/>
    <property type="molecule type" value="Genomic_DNA"/>
</dbReference>
<sequence length="237" mass="27734">ETQMVKPTFSQLQTAVKQIYMSLVLYDEEINVITLVIILYRIYRCCYRVRNGSDDDEQLLDGSSENVIQVPIITEVNERLQPQVVEYQTIHKYYSDGSYDARLKFGVAGYSYENRINTKKYYDVRNCAECEVLAATMALKHAKNKIQNTQDIMLLFTDNSKVEQLFSYLKEYDQNDYPEFIKAYKQVKCKKIAVHIAGHSDPVGRTIDEEHFAKVDERVNGELRLYKRRHSRRSLSV</sequence>
<dbReference type="SUPFAM" id="SSF53098">
    <property type="entry name" value="Ribonuclease H-like"/>
    <property type="match status" value="1"/>
</dbReference>
<evidence type="ECO:0000313" key="2">
    <source>
        <dbReference type="EMBL" id="CAF4207801.1"/>
    </source>
</evidence>
<evidence type="ECO:0000313" key="3">
    <source>
        <dbReference type="Proteomes" id="UP000663829"/>
    </source>
</evidence>
<proteinExistence type="predicted"/>
<feature type="non-terminal residue" evidence="1">
    <location>
        <position position="1"/>
    </location>
</feature>
<dbReference type="GO" id="GO:0003676">
    <property type="term" value="F:nucleic acid binding"/>
    <property type="evidence" value="ECO:0007669"/>
    <property type="project" value="InterPro"/>
</dbReference>
<dbReference type="Gene3D" id="3.30.420.10">
    <property type="entry name" value="Ribonuclease H-like superfamily/Ribonuclease H"/>
    <property type="match status" value="1"/>
</dbReference>
<dbReference type="OrthoDB" id="10040288at2759"/>
<dbReference type="InterPro" id="IPR012337">
    <property type="entry name" value="RNaseH-like_sf"/>
</dbReference>